<feature type="region of interest" description="Disordered" evidence="1">
    <location>
        <begin position="68"/>
        <end position="106"/>
    </location>
</feature>
<dbReference type="OrthoDB" id="1243271at2759"/>
<evidence type="ECO:0000256" key="1">
    <source>
        <dbReference type="SAM" id="MobiDB-lite"/>
    </source>
</evidence>
<dbReference type="KEGG" id="nta:107798470"/>
<proteinExistence type="predicted"/>
<protein>
    <submittedName>
        <fullName evidence="2">Uncharacterized protein</fullName>
    </submittedName>
</protein>
<accession>A0A1S4AK26</accession>
<reference evidence="2" key="1">
    <citation type="submission" date="2025-08" db="UniProtKB">
        <authorList>
            <consortium name="RefSeq"/>
        </authorList>
    </citation>
    <scope>IDENTIFICATION</scope>
</reference>
<name>A0A1S4AK26_TOBAC</name>
<organism evidence="2">
    <name type="scientific">Nicotiana tabacum</name>
    <name type="common">Common tobacco</name>
    <dbReference type="NCBI Taxonomy" id="4097"/>
    <lineage>
        <taxon>Eukaryota</taxon>
        <taxon>Viridiplantae</taxon>
        <taxon>Streptophyta</taxon>
        <taxon>Embryophyta</taxon>
        <taxon>Tracheophyta</taxon>
        <taxon>Spermatophyta</taxon>
        <taxon>Magnoliopsida</taxon>
        <taxon>eudicotyledons</taxon>
        <taxon>Gunneridae</taxon>
        <taxon>Pentapetalae</taxon>
        <taxon>asterids</taxon>
        <taxon>lamiids</taxon>
        <taxon>Solanales</taxon>
        <taxon>Solanaceae</taxon>
        <taxon>Nicotianoideae</taxon>
        <taxon>Nicotianeae</taxon>
        <taxon>Nicotiana</taxon>
    </lineage>
</organism>
<dbReference type="RefSeq" id="XP_016476964.1">
    <property type="nucleotide sequence ID" value="XM_016621478.1"/>
</dbReference>
<sequence>MVDKSIAMYRADVEAAQMQLREASDRERWIIDSTKCQSRKETLKKIYARGFDLSEEIARAKVLEAEARQLASFDDEDDDEEGSRGGSDEGPEGEVSPVEKVETDRS</sequence>
<dbReference type="PaxDb" id="4097-A0A1S4AK26"/>
<feature type="compositionally biased region" description="Basic and acidic residues" evidence="1">
    <location>
        <begin position="97"/>
        <end position="106"/>
    </location>
</feature>
<dbReference type="AlphaFoldDB" id="A0A1S4AK26"/>
<evidence type="ECO:0000313" key="2">
    <source>
        <dbReference type="RefSeq" id="XP_016476964.1"/>
    </source>
</evidence>
<gene>
    <name evidence="2" type="primary">LOC107798470</name>
</gene>